<evidence type="ECO:0000256" key="1">
    <source>
        <dbReference type="SAM" id="Phobius"/>
    </source>
</evidence>
<protein>
    <submittedName>
        <fullName evidence="2">Uncharacterized protein</fullName>
    </submittedName>
</protein>
<keyword evidence="1" id="KW-1133">Transmembrane helix</keyword>
<name>A0A1I4QP19_9FIRM</name>
<feature type="transmembrane region" description="Helical" evidence="1">
    <location>
        <begin position="6"/>
        <end position="26"/>
    </location>
</feature>
<dbReference type="EMBL" id="FOTS01000116">
    <property type="protein sequence ID" value="SFM41832.1"/>
    <property type="molecule type" value="Genomic_DNA"/>
</dbReference>
<dbReference type="STRING" id="1123291.SAMN04490355_11166"/>
<proteinExistence type="predicted"/>
<dbReference type="OrthoDB" id="2087365at2"/>
<keyword evidence="1" id="KW-0472">Membrane</keyword>
<gene>
    <name evidence="2" type="ORF">SAMN04490355_11166</name>
</gene>
<accession>A0A1I4QP19</accession>
<evidence type="ECO:0000313" key="3">
    <source>
        <dbReference type="Proteomes" id="UP000199520"/>
    </source>
</evidence>
<keyword evidence="1" id="KW-0812">Transmembrane</keyword>
<keyword evidence="3" id="KW-1185">Reference proteome</keyword>
<dbReference type="RefSeq" id="WP_090944980.1">
    <property type="nucleotide sequence ID" value="NZ_FOTS01000116.1"/>
</dbReference>
<evidence type="ECO:0000313" key="2">
    <source>
        <dbReference type="EMBL" id="SFM41832.1"/>
    </source>
</evidence>
<organism evidence="2 3">
    <name type="scientific">Pelosinus propionicus DSM 13327</name>
    <dbReference type="NCBI Taxonomy" id="1123291"/>
    <lineage>
        <taxon>Bacteria</taxon>
        <taxon>Bacillati</taxon>
        <taxon>Bacillota</taxon>
        <taxon>Negativicutes</taxon>
        <taxon>Selenomonadales</taxon>
        <taxon>Sporomusaceae</taxon>
        <taxon>Pelosinus</taxon>
    </lineage>
</organism>
<sequence length="82" mass="9160">MELNLSNTVQLITIIGFTAGLVKFLIVKPLQTAITALKEAITEMKDMLFRLDQDQKGIDKRLVVVEESTKSAHKRLDGLGVY</sequence>
<dbReference type="Proteomes" id="UP000199520">
    <property type="component" value="Unassembled WGS sequence"/>
</dbReference>
<reference evidence="3" key="1">
    <citation type="submission" date="2016-10" db="EMBL/GenBank/DDBJ databases">
        <authorList>
            <person name="Varghese N."/>
            <person name="Submissions S."/>
        </authorList>
    </citation>
    <scope>NUCLEOTIDE SEQUENCE [LARGE SCALE GENOMIC DNA]</scope>
    <source>
        <strain evidence="3">DSM 13327</strain>
    </source>
</reference>
<dbReference type="AlphaFoldDB" id="A0A1I4QP19"/>